<dbReference type="SUPFAM" id="SSF52540">
    <property type="entry name" value="P-loop containing nucleoside triphosphate hydrolases"/>
    <property type="match status" value="1"/>
</dbReference>
<gene>
    <name evidence="3" type="ORF">BOO69_07290</name>
</gene>
<accession>A0A1J0WG00</accession>
<feature type="coiled-coil region" evidence="1">
    <location>
        <begin position="440"/>
        <end position="477"/>
    </location>
</feature>
<dbReference type="STRING" id="1917485.BOO69_07290"/>
<reference evidence="3 4" key="1">
    <citation type="submission" date="2016-11" db="EMBL/GenBank/DDBJ databases">
        <title>Complete genome sequence of Sulfitobacter sp. AM1-D1, a toxic bacteria associated with marine dinoflagellate Alexandrium minutum in East China Sea.</title>
        <authorList>
            <person name="Yang Q."/>
            <person name="Zhang X."/>
            <person name="Tian X."/>
        </authorList>
    </citation>
    <scope>NUCLEOTIDE SEQUENCE [LARGE SCALE GENOMIC DNA]</scope>
    <source>
        <strain evidence="3 4">AM1-D1</strain>
    </source>
</reference>
<keyword evidence="4" id="KW-1185">Reference proteome</keyword>
<feature type="domain" description="RecF/RecN/SMC N-terminal" evidence="2">
    <location>
        <begin position="4"/>
        <end position="621"/>
    </location>
</feature>
<evidence type="ECO:0000313" key="3">
    <source>
        <dbReference type="EMBL" id="APE43241.1"/>
    </source>
</evidence>
<dbReference type="AlphaFoldDB" id="A0A1J0WG00"/>
<feature type="coiled-coil region" evidence="1">
    <location>
        <begin position="328"/>
        <end position="355"/>
    </location>
</feature>
<keyword evidence="1" id="KW-0175">Coiled coil</keyword>
<dbReference type="KEGG" id="suam:BOO69_07290"/>
<sequence length="798" mass="88611">MTKLRKLSVSGFRGARFALPLDFTNKSRSLAIFGENAAGKSTITDALEWFLTDRVGHLWREDCKQEALRHVLIAEGDDITVAVEFVGDSLAGEKRLSSALKTSTDLANDNTRRVVEGLQDDRIILRHADIVAFLDQQKGAKRKAIADIIGYEEINKFRDAIQGTLNALKRESTYTGAKSHSVTLEGDMVRGVGQIVPDRQAFLTIAQNIAAPFKIGTEITDQATFAEAVKELNALGNSEEKIKKAQRLDQLVKACSALAAEITTFAPDTEAFVTSYNALAKESESVNQLRLSDFLGKGSAVIESEDYVDDACPFCLSAYELGLLRGEVAKRIEDMSEIQERLENAKAQKDSVLQAILSIGIQAKAIGETYNDLTGFDDLMAETTTARKLLRAAHQGITAAYEGLSVYGAPDGFEDGIARLQHCCETAAAKAEEEAGKLGLSEQEQNVATALSTLRMLESQVRDYERAQRVIDAYEAQILTLDAIFERFIKVQNAALQSVLDTISADVGKFYAKLHPDESVDNVRLTMVGEEGVEFQYAFHGHEVQPPRKYLSESHLNSLGVVLFLANARIFNKQAKFLVLDDIVTSFDTSHRRRLLRLLRDEFSDWQIIILTHENVWFEIIKKEMAQHGWKFHEVCADGPNGIVLDDSPANLKEIIAQKKGKDDVTNDLRKLLELVLKEICASLEVKVAFRFNEWNEKRMADELIGQLRSTLGDKSPDLKKHAVFSDLAGSALVANLVSHDNKDKIVGEDIDVLLEDIEKLTELFTCAECDRYISAKIEVPGEKTISCKCGKTRIPWK</sequence>
<evidence type="ECO:0000313" key="4">
    <source>
        <dbReference type="Proteomes" id="UP000181897"/>
    </source>
</evidence>
<dbReference type="GO" id="GO:0006302">
    <property type="term" value="P:double-strand break repair"/>
    <property type="evidence" value="ECO:0007669"/>
    <property type="project" value="TreeGrafter"/>
</dbReference>
<dbReference type="OrthoDB" id="7877292at2"/>
<dbReference type="Pfam" id="PF02463">
    <property type="entry name" value="SMC_N"/>
    <property type="match status" value="1"/>
</dbReference>
<proteinExistence type="predicted"/>
<dbReference type="PANTHER" id="PTHR32182:SF0">
    <property type="entry name" value="DNA REPLICATION AND REPAIR PROTEIN RECF"/>
    <property type="match status" value="1"/>
</dbReference>
<dbReference type="PANTHER" id="PTHR32182">
    <property type="entry name" value="DNA REPLICATION AND REPAIR PROTEIN RECF"/>
    <property type="match status" value="1"/>
</dbReference>
<organism evidence="3 4">
    <name type="scientific">Sulfitobacter alexandrii</name>
    <dbReference type="NCBI Taxonomy" id="1917485"/>
    <lineage>
        <taxon>Bacteria</taxon>
        <taxon>Pseudomonadati</taxon>
        <taxon>Pseudomonadota</taxon>
        <taxon>Alphaproteobacteria</taxon>
        <taxon>Rhodobacterales</taxon>
        <taxon>Roseobacteraceae</taxon>
        <taxon>Sulfitobacter</taxon>
    </lineage>
</organism>
<name>A0A1J0WG00_9RHOB</name>
<evidence type="ECO:0000256" key="1">
    <source>
        <dbReference type="SAM" id="Coils"/>
    </source>
</evidence>
<protein>
    <recommendedName>
        <fullName evidence="2">RecF/RecN/SMC N-terminal domain-containing protein</fullName>
    </recommendedName>
</protein>
<dbReference type="InterPro" id="IPR003395">
    <property type="entry name" value="RecF/RecN/SMC_N"/>
</dbReference>
<dbReference type="Proteomes" id="UP000181897">
    <property type="component" value="Chromosome"/>
</dbReference>
<dbReference type="EMBL" id="CP018076">
    <property type="protein sequence ID" value="APE43241.1"/>
    <property type="molecule type" value="Genomic_DNA"/>
</dbReference>
<evidence type="ECO:0000259" key="2">
    <source>
        <dbReference type="Pfam" id="PF02463"/>
    </source>
</evidence>
<dbReference type="Gene3D" id="3.40.50.300">
    <property type="entry name" value="P-loop containing nucleotide triphosphate hydrolases"/>
    <property type="match status" value="2"/>
</dbReference>
<dbReference type="RefSeq" id="WP_071971576.1">
    <property type="nucleotide sequence ID" value="NZ_CP018076.1"/>
</dbReference>
<dbReference type="GO" id="GO:0000731">
    <property type="term" value="P:DNA synthesis involved in DNA repair"/>
    <property type="evidence" value="ECO:0007669"/>
    <property type="project" value="TreeGrafter"/>
</dbReference>
<dbReference type="InterPro" id="IPR027417">
    <property type="entry name" value="P-loop_NTPase"/>
</dbReference>